<sequence length="413" mass="43995">MALLRRRTSAILAAAAVALAGLTGCGSGGGSGGKTKLAFFSWDNEQTMKPLIDAFEKQNPAIEIEFSNAPPVAEYISTLQTRLVSGTGADVFLIAAENKTNLIEGKFVLDLTGKPYMANVSKFNSATYAKDGKAYGMSLSSWSGGILYNNDLLAKAGVTEFPTKWDDFLALCQKLKAAGVTPFYDTATAMPLTLAALVGHENAAKGGDVDAKIFAGTATFGELWNGPLTNWNKLITSGVMSKDVVGLKGDQIVDEFAGGRVAMIAGGPWDVPTLHQKAPDLKMTFAGVPTPDGKPFWAGAASPGFAINAKTERLKEAEAFLTYLSSKDAVSLYNKQTKAMTTTSDYEPQIDEVLRPNFKALQEGRFYLPQIAWERNQDALNTEAVAQIQLMVQGQAQPAAVATALDNRLKSAG</sequence>
<organism evidence="7 8">
    <name type="scientific">Nonomuraea solani</name>
    <dbReference type="NCBI Taxonomy" id="1144553"/>
    <lineage>
        <taxon>Bacteria</taxon>
        <taxon>Bacillati</taxon>
        <taxon>Actinomycetota</taxon>
        <taxon>Actinomycetes</taxon>
        <taxon>Streptosporangiales</taxon>
        <taxon>Streptosporangiaceae</taxon>
        <taxon>Nonomuraea</taxon>
    </lineage>
</organism>
<evidence type="ECO:0000256" key="1">
    <source>
        <dbReference type="ARBA" id="ARBA00022475"/>
    </source>
</evidence>
<dbReference type="SUPFAM" id="SSF53850">
    <property type="entry name" value="Periplasmic binding protein-like II"/>
    <property type="match status" value="1"/>
</dbReference>
<keyword evidence="8" id="KW-1185">Reference proteome</keyword>
<keyword evidence="4" id="KW-0564">Palmitate</keyword>
<keyword evidence="3" id="KW-0472">Membrane</keyword>
<evidence type="ECO:0000313" key="8">
    <source>
        <dbReference type="Proteomes" id="UP000236732"/>
    </source>
</evidence>
<dbReference type="Proteomes" id="UP000236732">
    <property type="component" value="Unassembled WGS sequence"/>
</dbReference>
<proteinExistence type="predicted"/>
<evidence type="ECO:0000256" key="4">
    <source>
        <dbReference type="ARBA" id="ARBA00023139"/>
    </source>
</evidence>
<dbReference type="EMBL" id="FNVT01000023">
    <property type="protein sequence ID" value="SEH02008.1"/>
    <property type="molecule type" value="Genomic_DNA"/>
</dbReference>
<accession>A0A1H6EVZ5</accession>
<evidence type="ECO:0000256" key="2">
    <source>
        <dbReference type="ARBA" id="ARBA00022729"/>
    </source>
</evidence>
<evidence type="ECO:0000313" key="7">
    <source>
        <dbReference type="EMBL" id="SEH02008.1"/>
    </source>
</evidence>
<dbReference type="RefSeq" id="WP_103963081.1">
    <property type="nucleotide sequence ID" value="NZ_FNVT01000023.1"/>
</dbReference>
<reference evidence="7 8" key="1">
    <citation type="submission" date="2016-10" db="EMBL/GenBank/DDBJ databases">
        <authorList>
            <person name="de Groot N.N."/>
        </authorList>
    </citation>
    <scope>NUCLEOTIDE SEQUENCE [LARGE SCALE GENOMIC DNA]</scope>
    <source>
        <strain evidence="7 8">CGMCC 4.7037</strain>
    </source>
</reference>
<dbReference type="PANTHER" id="PTHR43649:SF33">
    <property type="entry name" value="POLYGALACTURONAN_RHAMNOGALACTURONAN-BINDING PROTEIN YTCQ"/>
    <property type="match status" value="1"/>
</dbReference>
<dbReference type="InterPro" id="IPR006059">
    <property type="entry name" value="SBP"/>
</dbReference>
<keyword evidence="2 6" id="KW-0732">Signal</keyword>
<protein>
    <submittedName>
        <fullName evidence="7">Raffinose/stachyose/melibiose transport system substrate-binding protein</fullName>
    </submittedName>
</protein>
<dbReference type="PANTHER" id="PTHR43649">
    <property type="entry name" value="ARABINOSE-BINDING PROTEIN-RELATED"/>
    <property type="match status" value="1"/>
</dbReference>
<dbReference type="Gene3D" id="3.40.190.10">
    <property type="entry name" value="Periplasmic binding protein-like II"/>
    <property type="match status" value="2"/>
</dbReference>
<feature type="signal peptide" evidence="6">
    <location>
        <begin position="1"/>
        <end position="20"/>
    </location>
</feature>
<dbReference type="AlphaFoldDB" id="A0A1H6EVZ5"/>
<dbReference type="PROSITE" id="PS51257">
    <property type="entry name" value="PROKAR_LIPOPROTEIN"/>
    <property type="match status" value="1"/>
</dbReference>
<evidence type="ECO:0000256" key="3">
    <source>
        <dbReference type="ARBA" id="ARBA00023136"/>
    </source>
</evidence>
<evidence type="ECO:0000256" key="5">
    <source>
        <dbReference type="ARBA" id="ARBA00023288"/>
    </source>
</evidence>
<keyword evidence="1" id="KW-1003">Cell membrane</keyword>
<name>A0A1H6EVZ5_9ACTN</name>
<dbReference type="InterPro" id="IPR050490">
    <property type="entry name" value="Bact_solute-bd_prot1"/>
</dbReference>
<dbReference type="OrthoDB" id="8478044at2"/>
<keyword evidence="5" id="KW-0449">Lipoprotein</keyword>
<evidence type="ECO:0000256" key="6">
    <source>
        <dbReference type="SAM" id="SignalP"/>
    </source>
</evidence>
<gene>
    <name evidence="7" type="ORF">SAMN05444920_12364</name>
</gene>
<dbReference type="Pfam" id="PF01547">
    <property type="entry name" value="SBP_bac_1"/>
    <property type="match status" value="1"/>
</dbReference>
<feature type="chain" id="PRO_5039448712" evidence="6">
    <location>
        <begin position="21"/>
        <end position="413"/>
    </location>
</feature>